<name>A0A9D5JS86_9BACT</name>
<dbReference type="Proteomes" id="UP000649604">
    <property type="component" value="Unassembled WGS sequence"/>
</dbReference>
<comment type="caution">
    <text evidence="2">The sequence shown here is derived from an EMBL/GenBank/DDBJ whole genome shotgun (WGS) entry which is preliminary data.</text>
</comment>
<keyword evidence="1" id="KW-0472">Membrane</keyword>
<evidence type="ECO:0000313" key="3">
    <source>
        <dbReference type="Proteomes" id="UP000649604"/>
    </source>
</evidence>
<evidence type="ECO:0000313" key="2">
    <source>
        <dbReference type="EMBL" id="MBD3323285.1"/>
    </source>
</evidence>
<keyword evidence="1" id="KW-0812">Transmembrane</keyword>
<gene>
    <name evidence="2" type="ORF">GF339_01800</name>
</gene>
<dbReference type="AlphaFoldDB" id="A0A9D5JS86"/>
<sequence>MKRRKEIEQEVMKTLESLDDVEDIEVSPYFAARVQAKIREADRQQARSLKQWFRTPRLRLAGVIVLLVLNLVSFITLFPTSQTQPQLEERQAYLSAFAEEYGLAQDETTLLESEEVLYELFQ</sequence>
<accession>A0A9D5JS86</accession>
<feature type="transmembrane region" description="Helical" evidence="1">
    <location>
        <begin position="58"/>
        <end position="78"/>
    </location>
</feature>
<proteinExistence type="predicted"/>
<reference evidence="2" key="1">
    <citation type="submission" date="2019-11" db="EMBL/GenBank/DDBJ databases">
        <title>Microbial mats filling the niche in hypersaline microbial mats.</title>
        <authorList>
            <person name="Wong H.L."/>
            <person name="Macleod F.I."/>
            <person name="White R.A. III"/>
            <person name="Burns B.P."/>
        </authorList>
    </citation>
    <scope>NUCLEOTIDE SEQUENCE</scope>
    <source>
        <strain evidence="2">Rbin_158</strain>
    </source>
</reference>
<protein>
    <submittedName>
        <fullName evidence="2">Uncharacterized protein</fullName>
    </submittedName>
</protein>
<evidence type="ECO:0000256" key="1">
    <source>
        <dbReference type="SAM" id="Phobius"/>
    </source>
</evidence>
<organism evidence="2 3">
    <name type="scientific">candidate division KSB3 bacterium</name>
    <dbReference type="NCBI Taxonomy" id="2044937"/>
    <lineage>
        <taxon>Bacteria</taxon>
        <taxon>candidate division KSB3</taxon>
    </lineage>
</organism>
<dbReference type="EMBL" id="WJJP01000050">
    <property type="protein sequence ID" value="MBD3323285.1"/>
    <property type="molecule type" value="Genomic_DNA"/>
</dbReference>
<keyword evidence="1" id="KW-1133">Transmembrane helix</keyword>